<dbReference type="EMBL" id="JAPDHV010000002">
    <property type="protein sequence ID" value="MCW3160942.1"/>
    <property type="molecule type" value="Genomic_DNA"/>
</dbReference>
<evidence type="ECO:0000256" key="5">
    <source>
        <dbReference type="ARBA" id="ARBA00019378"/>
    </source>
</evidence>
<dbReference type="Pfam" id="PF00330">
    <property type="entry name" value="Aconitase"/>
    <property type="match status" value="1"/>
</dbReference>
<reference evidence="18" key="1">
    <citation type="submission" date="2022-10" db="EMBL/GenBank/DDBJ databases">
        <title>Chryseobacterium babae sp. nov. isolated from the gut of the beetle Oryctes rhinoceros, and Chryseobacterium kimseyorum sp. nov., isolated from a stick insect rearing cage.</title>
        <authorList>
            <person name="Shelomi M."/>
            <person name="Han C.-J."/>
            <person name="Chen W.-M."/>
            <person name="Chen H.-K."/>
            <person name="Liaw S.-J."/>
            <person name="Muhle E."/>
            <person name="Clermont D."/>
        </authorList>
    </citation>
    <scope>NUCLEOTIDE SEQUENCE</scope>
    <source>
        <strain evidence="18">WLa1L2M3</strain>
    </source>
</reference>
<dbReference type="Proteomes" id="UP001163719">
    <property type="component" value="Unassembled WGS sequence"/>
</dbReference>
<gene>
    <name evidence="18" type="ORF">OH806_06635</name>
</gene>
<dbReference type="PRINTS" id="PR00415">
    <property type="entry name" value="ACONITASE"/>
</dbReference>
<evidence type="ECO:0000256" key="15">
    <source>
        <dbReference type="ARBA" id="ARBA00031977"/>
    </source>
</evidence>
<keyword evidence="6" id="KW-0816">Tricarboxylic acid cycle</keyword>
<evidence type="ECO:0000259" key="16">
    <source>
        <dbReference type="Pfam" id="PF00330"/>
    </source>
</evidence>
<keyword evidence="8" id="KW-0809">Transit peptide</keyword>
<evidence type="ECO:0000256" key="11">
    <source>
        <dbReference type="ARBA" id="ARBA00023239"/>
    </source>
</evidence>
<feature type="domain" description="Aconitase A/isopropylmalate dehydratase small subunit swivel" evidence="17">
    <location>
        <begin position="558"/>
        <end position="686"/>
    </location>
</feature>
<dbReference type="NCBIfam" id="TIGR01340">
    <property type="entry name" value="aconitase_mito"/>
    <property type="match status" value="1"/>
</dbReference>
<dbReference type="InterPro" id="IPR006248">
    <property type="entry name" value="Aconitase_mito-like"/>
</dbReference>
<keyword evidence="7" id="KW-0479">Metal-binding</keyword>
<evidence type="ECO:0000256" key="10">
    <source>
        <dbReference type="ARBA" id="ARBA00023014"/>
    </source>
</evidence>
<dbReference type="InterPro" id="IPR015931">
    <property type="entry name" value="Acnase/IPM_dHydase_lsu_aba_1/3"/>
</dbReference>
<feature type="domain" description="Aconitase/3-isopropylmalate dehydratase large subunit alpha/beta/alpha" evidence="16">
    <location>
        <begin position="41"/>
        <end position="478"/>
    </location>
</feature>
<dbReference type="SUPFAM" id="SSF52016">
    <property type="entry name" value="LeuD/IlvD-like"/>
    <property type="match status" value="1"/>
</dbReference>
<proteinExistence type="inferred from homology"/>
<accession>A0ABT3HMD0</accession>
<evidence type="ECO:0000256" key="13">
    <source>
        <dbReference type="ARBA" id="ARBA00029682"/>
    </source>
</evidence>
<keyword evidence="10" id="KW-0411">Iron-sulfur</keyword>
<dbReference type="PANTHER" id="PTHR43160">
    <property type="entry name" value="ACONITATE HYDRATASE B"/>
    <property type="match status" value="1"/>
</dbReference>
<dbReference type="InterPro" id="IPR036008">
    <property type="entry name" value="Aconitase_4Fe-4S_dom"/>
</dbReference>
<dbReference type="InterPro" id="IPR001030">
    <property type="entry name" value="Acoase/IPM_deHydtase_lsu_aba"/>
</dbReference>
<dbReference type="InterPro" id="IPR018136">
    <property type="entry name" value="Aconitase_4Fe-4S_BS"/>
</dbReference>
<evidence type="ECO:0000256" key="6">
    <source>
        <dbReference type="ARBA" id="ARBA00022532"/>
    </source>
</evidence>
<evidence type="ECO:0000256" key="1">
    <source>
        <dbReference type="ARBA" id="ARBA00001966"/>
    </source>
</evidence>
<evidence type="ECO:0000256" key="8">
    <source>
        <dbReference type="ARBA" id="ARBA00022946"/>
    </source>
</evidence>
<dbReference type="PROSITE" id="PS00450">
    <property type="entry name" value="ACONITASE_1"/>
    <property type="match status" value="1"/>
</dbReference>
<dbReference type="Gene3D" id="3.20.19.10">
    <property type="entry name" value="Aconitase, domain 4"/>
    <property type="match status" value="1"/>
</dbReference>
<dbReference type="SUPFAM" id="SSF53732">
    <property type="entry name" value="Aconitase iron-sulfur domain"/>
    <property type="match status" value="1"/>
</dbReference>
<comment type="similarity">
    <text evidence="3">Belongs to the aconitase/IPM isomerase family.</text>
</comment>
<dbReference type="InterPro" id="IPR015932">
    <property type="entry name" value="Aconitase_dom2"/>
</dbReference>
<name>A0ABT3HMD0_9FLAO</name>
<evidence type="ECO:0000313" key="19">
    <source>
        <dbReference type="Proteomes" id="UP001163719"/>
    </source>
</evidence>
<evidence type="ECO:0000256" key="2">
    <source>
        <dbReference type="ARBA" id="ARBA00004717"/>
    </source>
</evidence>
<dbReference type="Pfam" id="PF00694">
    <property type="entry name" value="Aconitase_C"/>
    <property type="match status" value="1"/>
</dbReference>
<keyword evidence="11 18" id="KW-0456">Lyase</keyword>
<dbReference type="NCBIfam" id="NF005558">
    <property type="entry name" value="PRK07229.1"/>
    <property type="match status" value="1"/>
</dbReference>
<evidence type="ECO:0000313" key="18">
    <source>
        <dbReference type="EMBL" id="MCW3160942.1"/>
    </source>
</evidence>
<dbReference type="InterPro" id="IPR050926">
    <property type="entry name" value="Aconitase/IPM_isomerase"/>
</dbReference>
<evidence type="ECO:0000256" key="12">
    <source>
        <dbReference type="ARBA" id="ARBA00023501"/>
    </source>
</evidence>
<comment type="cofactor">
    <cofactor evidence="1">
        <name>[4Fe-4S] cluster</name>
        <dbReference type="ChEBI" id="CHEBI:49883"/>
    </cofactor>
</comment>
<keyword evidence="19" id="KW-1185">Reference proteome</keyword>
<dbReference type="GO" id="GO:0003994">
    <property type="term" value="F:aconitate hydratase activity"/>
    <property type="evidence" value="ECO:0007669"/>
    <property type="project" value="UniProtKB-EC"/>
</dbReference>
<evidence type="ECO:0000256" key="7">
    <source>
        <dbReference type="ARBA" id="ARBA00022723"/>
    </source>
</evidence>
<evidence type="ECO:0000259" key="17">
    <source>
        <dbReference type="Pfam" id="PF00694"/>
    </source>
</evidence>
<evidence type="ECO:0000256" key="9">
    <source>
        <dbReference type="ARBA" id="ARBA00023004"/>
    </source>
</evidence>
<sequence>MTFDIDMIKKVYERYPERIAAARQIVGKPLTLSEKILYTHLWEGNATQAHERGNSYVDFAPDRVAMQDATAQMALLQFMQAGKSKVAVPSTAHADHLIQAKVGADKDLQEGINKNSEVFNFLSSVCDKYGIGFWKPGAGIIHQVVLENYAFPGGMMIGTDSHTVNAGGLGMVAIGVGGADAVDVMAGMAWELKMPKLIGVKLTGKMNGWTSAKDVILKVAGILTVKGGTGCIVEYFGEGAESLSATGKGTICNMGAEIGATTSTFGYDDSMRRYLAATGRQDVVDAADKIAEHLTGDAEVYANPEQYFDQVIEINLSELAPHLNGPFTPDLATPVSEFRAKAEANGWPLEVEWALIGSCTNSSYEDLSRAASIVEDAVAKGVKPKAILGINPGSEQVKYTAERDGFLNSFRKFENARIFTNACGPCIGQWDREDAEKGEKNSIIHSFNRNFAKRADGNPNTHAFVASPEMVAAVAISGRLDFNPITDTLTNEAGEQIKLDEPKGFELPEKGFAVGDNGYQAPSEDGSSVVVNVSPTSDRLQLLEEFPAWDGKNIEGAKVLIKAFGKCTTDHISMAGPWLKYRGHLDNISNNMLIGAVNAYNMETNNVKNQLTGEYGEVPAVQRAYKAAGVPSIVVGDENYGEGSSREHAAMEPRHLGVKAVLVKSFARIHETNLKKQGMLGLTFADKADYDKIQEDDTVNFLDLDQFAPGKPLTLEFIHADGSKDTVIANHTYNDQQIDWFKAGSALNLIKQQEKN</sequence>
<keyword evidence="9" id="KW-0408">Iron</keyword>
<dbReference type="EC" id="4.2.1.3" evidence="4"/>
<dbReference type="RefSeq" id="WP_264742886.1">
    <property type="nucleotide sequence ID" value="NZ_JAPDHV010000002.1"/>
</dbReference>
<dbReference type="Gene3D" id="3.40.1060.10">
    <property type="entry name" value="Aconitase, Domain 2"/>
    <property type="match status" value="1"/>
</dbReference>
<dbReference type="InterPro" id="IPR000573">
    <property type="entry name" value="AconitaseA/IPMdHydase_ssu_swvl"/>
</dbReference>
<evidence type="ECO:0000256" key="4">
    <source>
        <dbReference type="ARBA" id="ARBA00012926"/>
    </source>
</evidence>
<dbReference type="PANTHER" id="PTHR43160:SF3">
    <property type="entry name" value="ACONITATE HYDRATASE, MITOCHONDRIAL"/>
    <property type="match status" value="1"/>
</dbReference>
<comment type="pathway">
    <text evidence="2">Carbohydrate metabolism; tricarboxylic acid cycle; isocitrate from oxaloacetate: step 2/2.</text>
</comment>
<dbReference type="InterPro" id="IPR015928">
    <property type="entry name" value="Aconitase/3IPM_dehydase_swvl"/>
</dbReference>
<comment type="caution">
    <text evidence="18">The sequence shown here is derived from an EMBL/GenBank/DDBJ whole genome shotgun (WGS) entry which is preliminary data.</text>
</comment>
<evidence type="ECO:0000256" key="3">
    <source>
        <dbReference type="ARBA" id="ARBA00007185"/>
    </source>
</evidence>
<dbReference type="Gene3D" id="3.30.499.10">
    <property type="entry name" value="Aconitase, domain 3"/>
    <property type="match status" value="2"/>
</dbReference>
<protein>
    <recommendedName>
        <fullName evidence="5">Aconitate hydratase A</fullName>
        <ecNumber evidence="4">4.2.1.3</ecNumber>
    </recommendedName>
    <alternativeName>
        <fullName evidence="13">Citrate hydro-lyase</fullName>
    </alternativeName>
    <alternativeName>
        <fullName evidence="15">Iron-responsive protein-like</fullName>
    </alternativeName>
    <alternativeName>
        <fullName evidence="14">RNA-binding protein</fullName>
    </alternativeName>
</protein>
<comment type="catalytic activity">
    <reaction evidence="12">
        <text>citrate = D-threo-isocitrate</text>
        <dbReference type="Rhea" id="RHEA:10336"/>
        <dbReference type="ChEBI" id="CHEBI:15562"/>
        <dbReference type="ChEBI" id="CHEBI:16947"/>
        <dbReference type="EC" id="4.2.1.3"/>
    </reaction>
</comment>
<organism evidence="18 19">
    <name type="scientific">Chryseobacterium oryctis</name>
    <dbReference type="NCBI Taxonomy" id="2952618"/>
    <lineage>
        <taxon>Bacteria</taxon>
        <taxon>Pseudomonadati</taxon>
        <taxon>Bacteroidota</taxon>
        <taxon>Flavobacteriia</taxon>
        <taxon>Flavobacteriales</taxon>
        <taxon>Weeksellaceae</taxon>
        <taxon>Chryseobacterium group</taxon>
        <taxon>Chryseobacterium</taxon>
    </lineage>
</organism>
<evidence type="ECO:0000256" key="14">
    <source>
        <dbReference type="ARBA" id="ARBA00031081"/>
    </source>
</evidence>